<dbReference type="AlphaFoldDB" id="A0A377GFT1"/>
<dbReference type="Proteomes" id="UP000254374">
    <property type="component" value="Unassembled WGS sequence"/>
</dbReference>
<dbReference type="Gene3D" id="2.60.120.620">
    <property type="entry name" value="q2cbj1_9rhob like domain"/>
    <property type="match status" value="1"/>
</dbReference>
<keyword evidence="2" id="KW-0560">Oxidoreductase</keyword>
<name>A0A377GFT1_9GAMM</name>
<dbReference type="SUPFAM" id="SSF51197">
    <property type="entry name" value="Clavaminate synthase-like"/>
    <property type="match status" value="1"/>
</dbReference>
<dbReference type="Pfam" id="PF05721">
    <property type="entry name" value="PhyH"/>
    <property type="match status" value="1"/>
</dbReference>
<proteinExistence type="predicted"/>
<evidence type="ECO:0000313" key="1">
    <source>
        <dbReference type="EMBL" id="SIR33849.1"/>
    </source>
</evidence>
<evidence type="ECO:0000313" key="3">
    <source>
        <dbReference type="Proteomes" id="UP000186808"/>
    </source>
</evidence>
<keyword evidence="3" id="KW-1185">Reference proteome</keyword>
<protein>
    <submittedName>
        <fullName evidence="2">Phytanoyl-CoA dioxygenase (PhyH)</fullName>
    </submittedName>
</protein>
<reference evidence="2 4" key="2">
    <citation type="submission" date="2018-06" db="EMBL/GenBank/DDBJ databases">
        <authorList>
            <consortium name="Pathogen Informatics"/>
            <person name="Doyle S."/>
        </authorList>
    </citation>
    <scope>NUCLEOTIDE SEQUENCE [LARGE SCALE GENOMIC DNA]</scope>
    <source>
        <strain evidence="2 4">NCTC11401</strain>
    </source>
</reference>
<gene>
    <name evidence="2" type="ORF">NCTC11401_00166</name>
    <name evidence="1" type="ORF">SAMN05421777_11094</name>
</gene>
<organism evidence="2 4">
    <name type="scientific">Fluoribacter gormanii</name>
    <dbReference type="NCBI Taxonomy" id="464"/>
    <lineage>
        <taxon>Bacteria</taxon>
        <taxon>Pseudomonadati</taxon>
        <taxon>Pseudomonadota</taxon>
        <taxon>Gammaproteobacteria</taxon>
        <taxon>Legionellales</taxon>
        <taxon>Legionellaceae</taxon>
        <taxon>Fluoribacter</taxon>
    </lineage>
</organism>
<reference evidence="1 3" key="1">
    <citation type="submission" date="2017-01" db="EMBL/GenBank/DDBJ databases">
        <authorList>
            <person name="Varghese N."/>
            <person name="Submissions S."/>
        </authorList>
    </citation>
    <scope>NUCLEOTIDE SEQUENCE [LARGE SCALE GENOMIC DNA]</scope>
    <source>
        <strain evidence="1 3">ATCC 33342</strain>
    </source>
</reference>
<accession>A0A377GFT1</accession>
<dbReference type="OrthoDB" id="547161at2"/>
<evidence type="ECO:0000313" key="2">
    <source>
        <dbReference type="EMBL" id="STO23375.1"/>
    </source>
</evidence>
<dbReference type="GO" id="GO:0016706">
    <property type="term" value="F:2-oxoglutarate-dependent dioxygenase activity"/>
    <property type="evidence" value="ECO:0007669"/>
    <property type="project" value="UniProtKB-ARBA"/>
</dbReference>
<dbReference type="InterPro" id="IPR008775">
    <property type="entry name" value="Phytyl_CoA_dOase-like"/>
</dbReference>
<dbReference type="EMBL" id="UGGV01000001">
    <property type="protein sequence ID" value="STO23375.1"/>
    <property type="molecule type" value="Genomic_DNA"/>
</dbReference>
<sequence length="263" mass="30001">MSIDIKRTAFFHSFALIFAHSLAKIGKNPFSEKALVSEIRENGYAVLDSFLPADICDRLITIFNSLESTAQIIDNDRRIFSIQKLSSEHRHMFSDSAFLKIIGEQYIKTPQLLTTTMAAKIYSNSKALGSGGGWHRDSFLSQFKAICYLSDVSELNGPFEYITGSHKLRNKILFELRSKTRKQANNPRYDQENINEYLQIMDVSSKVFLAPKGTVILCDTSGLHRGQPIIDGVRYAITNYYASSRRFLDKNIKKNQIQYMNMN</sequence>
<dbReference type="RefSeq" id="WP_058467487.1">
    <property type="nucleotide sequence ID" value="NZ_CAAAIV010000106.1"/>
</dbReference>
<keyword evidence="2" id="KW-0223">Dioxygenase</keyword>
<evidence type="ECO:0000313" key="4">
    <source>
        <dbReference type="Proteomes" id="UP000254374"/>
    </source>
</evidence>
<dbReference type="Proteomes" id="UP000186808">
    <property type="component" value="Unassembled WGS sequence"/>
</dbReference>
<dbReference type="STRING" id="464.Lgor_0983"/>
<dbReference type="EMBL" id="FTNL01000010">
    <property type="protein sequence ID" value="SIR33849.1"/>
    <property type="molecule type" value="Genomic_DNA"/>
</dbReference>